<dbReference type="Proteomes" id="UP001152795">
    <property type="component" value="Unassembled WGS sequence"/>
</dbReference>
<accession>A0A7D9I6X2</accession>
<reference evidence="2" key="1">
    <citation type="submission" date="2020-04" db="EMBL/GenBank/DDBJ databases">
        <authorList>
            <person name="Alioto T."/>
            <person name="Alioto T."/>
            <person name="Gomez Garrido J."/>
        </authorList>
    </citation>
    <scope>NUCLEOTIDE SEQUENCE</scope>
    <source>
        <strain evidence="2">A484AB</strain>
    </source>
</reference>
<dbReference type="EMBL" id="CACRXK020003241">
    <property type="protein sequence ID" value="CAB3997986.1"/>
    <property type="molecule type" value="Genomic_DNA"/>
</dbReference>
<evidence type="ECO:0000313" key="2">
    <source>
        <dbReference type="EMBL" id="CAB3997986.1"/>
    </source>
</evidence>
<comment type="caution">
    <text evidence="2">The sequence shown here is derived from an EMBL/GenBank/DDBJ whole genome shotgun (WGS) entry which is preliminary data.</text>
</comment>
<organism evidence="2 3">
    <name type="scientific">Paramuricea clavata</name>
    <name type="common">Red gorgonian</name>
    <name type="synonym">Violescent sea-whip</name>
    <dbReference type="NCBI Taxonomy" id="317549"/>
    <lineage>
        <taxon>Eukaryota</taxon>
        <taxon>Metazoa</taxon>
        <taxon>Cnidaria</taxon>
        <taxon>Anthozoa</taxon>
        <taxon>Octocorallia</taxon>
        <taxon>Malacalcyonacea</taxon>
        <taxon>Plexauridae</taxon>
        <taxon>Paramuricea</taxon>
    </lineage>
</organism>
<evidence type="ECO:0000256" key="1">
    <source>
        <dbReference type="SAM" id="MobiDB-lite"/>
    </source>
</evidence>
<name>A0A7D9I6X2_PARCT</name>
<proteinExistence type="predicted"/>
<dbReference type="AlphaFoldDB" id="A0A7D9I6X2"/>
<evidence type="ECO:0000313" key="3">
    <source>
        <dbReference type="Proteomes" id="UP001152795"/>
    </source>
</evidence>
<gene>
    <name evidence="2" type="ORF">PACLA_8A057023</name>
</gene>
<feature type="region of interest" description="Disordered" evidence="1">
    <location>
        <begin position="62"/>
        <end position="122"/>
    </location>
</feature>
<protein>
    <submittedName>
        <fullName evidence="2">Uncharacterized protein</fullName>
    </submittedName>
</protein>
<keyword evidence="3" id="KW-1185">Reference proteome</keyword>
<feature type="compositionally biased region" description="Low complexity" evidence="1">
    <location>
        <begin position="63"/>
        <end position="96"/>
    </location>
</feature>
<feature type="compositionally biased region" description="Low complexity" evidence="1">
    <location>
        <begin position="104"/>
        <end position="114"/>
    </location>
</feature>
<sequence>MFPKRLFKLCNGNGLVSSLDSKEAKCNMLFAVHTVKREQREFAITYGKQAVPSKCECNTSMKPTLDPTTTMTTPQEPSTTTHPPTAVQSPTTTEETTTTREEMTTPVTPSTAATSKKHTTKKEISNTLKNIETLKTTKPTDPYDMNHGDFAHRQLQPGTPDGTISECISNV</sequence>